<dbReference type="eggNOG" id="ENOG5030T4A">
    <property type="taxonomic scope" value="Bacteria"/>
</dbReference>
<evidence type="ECO:0000313" key="2">
    <source>
        <dbReference type="EMBL" id="ADU32095.1"/>
    </source>
</evidence>
<name>E6TUU3_EVAC2</name>
<organism evidence="2 3">
    <name type="scientific">Evansella cellulosilytica (strain ATCC 21833 / DSM 2522 / FERM P-1141 / JCM 9156 / N-4)</name>
    <name type="common">Bacillus cellulosilyticus</name>
    <dbReference type="NCBI Taxonomy" id="649639"/>
    <lineage>
        <taxon>Bacteria</taxon>
        <taxon>Bacillati</taxon>
        <taxon>Bacillota</taxon>
        <taxon>Bacilli</taxon>
        <taxon>Bacillales</taxon>
        <taxon>Bacillaceae</taxon>
        <taxon>Evansella</taxon>
    </lineage>
</organism>
<evidence type="ECO:0000313" key="3">
    <source>
        <dbReference type="Proteomes" id="UP000001401"/>
    </source>
</evidence>
<dbReference type="HOGENOM" id="CLU_1393871_0_0_9"/>
<evidence type="ECO:0000256" key="1">
    <source>
        <dbReference type="SAM" id="Phobius"/>
    </source>
</evidence>
<accession>E6TUU3</accession>
<dbReference type="AlphaFoldDB" id="E6TUU3"/>
<reference evidence="2" key="1">
    <citation type="submission" date="2010-12" db="EMBL/GenBank/DDBJ databases">
        <title>Complete sequence of Bacillus cellulosilyticus DSM 2522.</title>
        <authorList>
            <consortium name="US DOE Joint Genome Institute"/>
            <person name="Lucas S."/>
            <person name="Copeland A."/>
            <person name="Lapidus A."/>
            <person name="Cheng J.-F."/>
            <person name="Bruce D."/>
            <person name="Goodwin L."/>
            <person name="Pitluck S."/>
            <person name="Chertkov O."/>
            <person name="Detter J.C."/>
            <person name="Han C."/>
            <person name="Tapia R."/>
            <person name="Land M."/>
            <person name="Hauser L."/>
            <person name="Jeffries C."/>
            <person name="Kyrpides N."/>
            <person name="Ivanova N."/>
            <person name="Mikhailova N."/>
            <person name="Brumm P."/>
            <person name="Mead D."/>
            <person name="Woyke T."/>
        </authorList>
    </citation>
    <scope>NUCLEOTIDE SEQUENCE [LARGE SCALE GENOMIC DNA]</scope>
    <source>
        <strain evidence="2">DSM 2522</strain>
    </source>
</reference>
<keyword evidence="1" id="KW-0472">Membrane</keyword>
<feature type="transmembrane region" description="Helical" evidence="1">
    <location>
        <begin position="154"/>
        <end position="177"/>
    </location>
</feature>
<dbReference type="Proteomes" id="UP000001401">
    <property type="component" value="Chromosome"/>
</dbReference>
<feature type="transmembrane region" description="Helical" evidence="1">
    <location>
        <begin position="12"/>
        <end position="32"/>
    </location>
</feature>
<dbReference type="OrthoDB" id="7375722at2"/>
<dbReference type="KEGG" id="bco:Bcell_3856"/>
<keyword evidence="1" id="KW-1133">Transmembrane helix</keyword>
<dbReference type="EMBL" id="CP002394">
    <property type="protein sequence ID" value="ADU32095.1"/>
    <property type="molecule type" value="Genomic_DNA"/>
</dbReference>
<dbReference type="PROSITE" id="PS51257">
    <property type="entry name" value="PROKAR_LIPOPROTEIN"/>
    <property type="match status" value="1"/>
</dbReference>
<protein>
    <submittedName>
        <fullName evidence="2">Uncharacterized protein</fullName>
    </submittedName>
</protein>
<gene>
    <name evidence="2" type="ordered locus">Bcell_3856</name>
</gene>
<sequence length="195" mass="21547">MGMKENGSGKKMYLLAAVIFVVGIACSIFFVITSSVFQTGERVIVPGATEIHLEEGDYTVFHEYRSVIDGKVYSTETALTGLYVRLLEKSNGSHIEMSPVRFNTNYSLNGREGEGLLSFTIEEEGTYILEGSYEEGFDEKEAIFLIKQTFLGEILFAVGTFVMSTLLSLILIILALVKRRNNKANGDGSSLPDMK</sequence>
<keyword evidence="3" id="KW-1185">Reference proteome</keyword>
<dbReference type="RefSeq" id="WP_013490426.1">
    <property type="nucleotide sequence ID" value="NC_014829.1"/>
</dbReference>
<proteinExistence type="predicted"/>
<keyword evidence="1" id="KW-0812">Transmembrane</keyword>